<keyword evidence="2" id="KW-1185">Reference proteome</keyword>
<protein>
    <recommendedName>
        <fullName evidence="3">NurA domain-containing protein</fullName>
    </recommendedName>
</protein>
<evidence type="ECO:0000313" key="1">
    <source>
        <dbReference type="EMBL" id="GCL38164.1"/>
    </source>
</evidence>
<dbReference type="Proteomes" id="UP000300142">
    <property type="component" value="Unassembled WGS sequence"/>
</dbReference>
<reference evidence="2" key="1">
    <citation type="submission" date="2019-02" db="EMBL/GenBank/DDBJ databases">
        <title>Draft genome sequence of Sphaerospermopsis reniformis NIES-1949.</title>
        <authorList>
            <person name="Yamaguchi H."/>
            <person name="Suzuki S."/>
            <person name="Kawachi M."/>
        </authorList>
    </citation>
    <scope>NUCLEOTIDE SEQUENCE [LARGE SCALE GENOMIC DNA]</scope>
    <source>
        <strain evidence="2">NIES-1949</strain>
    </source>
</reference>
<gene>
    <name evidence="1" type="ORF">SR1949_32780</name>
</gene>
<name>A0A480A7J8_9CYAN</name>
<evidence type="ECO:0008006" key="3">
    <source>
        <dbReference type="Google" id="ProtNLM"/>
    </source>
</evidence>
<dbReference type="InterPro" id="IPR012337">
    <property type="entry name" value="RNaseH-like_sf"/>
</dbReference>
<dbReference type="EMBL" id="BJCE01000120">
    <property type="protein sequence ID" value="GCL38164.1"/>
    <property type="molecule type" value="Genomic_DNA"/>
</dbReference>
<evidence type="ECO:0000313" key="2">
    <source>
        <dbReference type="Proteomes" id="UP000300142"/>
    </source>
</evidence>
<comment type="caution">
    <text evidence="1">The sequence shown here is derived from an EMBL/GenBank/DDBJ whole genome shotgun (WGS) entry which is preliminary data.</text>
</comment>
<dbReference type="AlphaFoldDB" id="A0A480A7J8"/>
<organism evidence="1 2">
    <name type="scientific">Sphaerospermopsis reniformis</name>
    <dbReference type="NCBI Taxonomy" id="531300"/>
    <lineage>
        <taxon>Bacteria</taxon>
        <taxon>Bacillati</taxon>
        <taxon>Cyanobacteriota</taxon>
        <taxon>Cyanophyceae</taxon>
        <taxon>Nostocales</taxon>
        <taxon>Aphanizomenonaceae</taxon>
        <taxon>Sphaerospermopsis</taxon>
    </lineage>
</organism>
<dbReference type="RefSeq" id="WP_096572942.1">
    <property type="nucleotide sequence ID" value="NZ_BJCE01000120.1"/>
</dbReference>
<sequence>MHEENYVSNFWRSHNFRLEPWGNDYEPPIQISEELALSESEVNPTVETDNWDSFESQEPRLLPNRLIFTDGRMRLDAALVGGDGNSIIYGVFGTIAVGAVVIDRTIPKASYLNPEIDVHRVVGFGGEQEAVDTPIPCPLGSKSKLFYEAFNDKFDNTPAAREAIVQTAMLKAEEKLVGKLDIKNAETLVIRDGSLRNESPVFTLGYVKTMHRQYLPEKYAALLWKLLPGQRTPIFEIKLKNRSQYSWYLKSGGFQNFNKQLGYHDLHGIVRLELSIKNGIDRATEIANQTCYLIPYYASHPSRDPRAPQNLAPVGALERELGRRMGDATLIKRRLQNFLASFGGNK</sequence>
<accession>A0A480A7J8</accession>
<dbReference type="SUPFAM" id="SSF53098">
    <property type="entry name" value="Ribonuclease H-like"/>
    <property type="match status" value="1"/>
</dbReference>
<proteinExistence type="predicted"/>